<protein>
    <submittedName>
        <fullName evidence="6">NitT/TauT family transport system substrate-binding protein</fullName>
    </submittedName>
</protein>
<feature type="signal peptide" evidence="4">
    <location>
        <begin position="1"/>
        <end position="22"/>
    </location>
</feature>
<sequence length="329" mass="36517">MKKWLRGLAPLIVLPLIFSACSNEEGEETIEVAEVTRSIFYAPLYIAIEEGYFADENIDIDLTTTWGGDTTMTALLSDSADVALVGSETSIYVHAQDPSDSVINFGALTETDGTFLVSREPMPDFTWEDLEGSSYLGQRAGGMPQMAGEYVLRQNGIDPYTDVELDQSVDFANIASAFASGSGDFVQLFEPNATEFEEEGIGHIVASFGEESGTLPYTSFITKESMMEENEDALVRFNRAIYKAQQFVENESPEAVAASITPYFDETPEDLIATVVERYRSQGSYAQNPYINEEGWYHLQDIMEESGELPQRIDYEDLVDTTITEQALE</sequence>
<name>A0A841PGZ7_9BACL</name>
<feature type="domain" description="SsuA/THI5-like" evidence="5">
    <location>
        <begin position="42"/>
        <end position="250"/>
    </location>
</feature>
<dbReference type="Pfam" id="PF09084">
    <property type="entry name" value="NMT1"/>
    <property type="match status" value="1"/>
</dbReference>
<keyword evidence="3 4" id="KW-0732">Signal</keyword>
<dbReference type="PROSITE" id="PS51257">
    <property type="entry name" value="PROKAR_LIPOPROTEIN"/>
    <property type="match status" value="1"/>
</dbReference>
<comment type="caution">
    <text evidence="6">The sequence shown here is derived from an EMBL/GenBank/DDBJ whole genome shotgun (WGS) entry which is preliminary data.</text>
</comment>
<dbReference type="RefSeq" id="WP_184402101.1">
    <property type="nucleotide sequence ID" value="NZ_JACHHJ010000001.1"/>
</dbReference>
<evidence type="ECO:0000313" key="6">
    <source>
        <dbReference type="EMBL" id="MBB6448060.1"/>
    </source>
</evidence>
<keyword evidence="7" id="KW-1185">Reference proteome</keyword>
<evidence type="ECO:0000259" key="5">
    <source>
        <dbReference type="Pfam" id="PF09084"/>
    </source>
</evidence>
<dbReference type="EMBL" id="JACHHJ010000001">
    <property type="protein sequence ID" value="MBB6448060.1"/>
    <property type="molecule type" value="Genomic_DNA"/>
</dbReference>
<accession>A0A841PGZ7</accession>
<dbReference type="GO" id="GO:0042597">
    <property type="term" value="C:periplasmic space"/>
    <property type="evidence" value="ECO:0007669"/>
    <property type="project" value="UniProtKB-SubCell"/>
</dbReference>
<feature type="chain" id="PRO_5039480081" evidence="4">
    <location>
        <begin position="23"/>
        <end position="329"/>
    </location>
</feature>
<dbReference type="PANTHER" id="PTHR30024">
    <property type="entry name" value="ALIPHATIC SULFONATES-BINDING PROTEIN-RELATED"/>
    <property type="match status" value="1"/>
</dbReference>
<gene>
    <name evidence="6" type="ORF">HNR44_000009</name>
</gene>
<evidence type="ECO:0000313" key="7">
    <source>
        <dbReference type="Proteomes" id="UP000568839"/>
    </source>
</evidence>
<organism evidence="6 7">
    <name type="scientific">Geomicrobium halophilum</name>
    <dbReference type="NCBI Taxonomy" id="549000"/>
    <lineage>
        <taxon>Bacteria</taxon>
        <taxon>Bacillati</taxon>
        <taxon>Bacillota</taxon>
        <taxon>Bacilli</taxon>
        <taxon>Bacillales</taxon>
        <taxon>Geomicrobium</taxon>
    </lineage>
</organism>
<evidence type="ECO:0000256" key="4">
    <source>
        <dbReference type="SAM" id="SignalP"/>
    </source>
</evidence>
<comment type="similarity">
    <text evidence="2">Belongs to the bacterial solute-binding protein SsuA/TauA family.</text>
</comment>
<comment type="subcellular location">
    <subcellularLocation>
        <location evidence="1">Periplasm</location>
    </subcellularLocation>
</comment>
<dbReference type="SUPFAM" id="SSF53850">
    <property type="entry name" value="Periplasmic binding protein-like II"/>
    <property type="match status" value="1"/>
</dbReference>
<dbReference type="PANTHER" id="PTHR30024:SF47">
    <property type="entry name" value="TAURINE-BINDING PERIPLASMIC PROTEIN"/>
    <property type="match status" value="1"/>
</dbReference>
<dbReference type="InterPro" id="IPR015168">
    <property type="entry name" value="SsuA/THI5"/>
</dbReference>
<dbReference type="Gene3D" id="3.40.190.10">
    <property type="entry name" value="Periplasmic binding protein-like II"/>
    <property type="match status" value="2"/>
</dbReference>
<reference evidence="6 7" key="1">
    <citation type="submission" date="2020-08" db="EMBL/GenBank/DDBJ databases">
        <title>Genomic Encyclopedia of Type Strains, Phase IV (KMG-IV): sequencing the most valuable type-strain genomes for metagenomic binning, comparative biology and taxonomic classification.</title>
        <authorList>
            <person name="Goeker M."/>
        </authorList>
    </citation>
    <scope>NUCLEOTIDE SEQUENCE [LARGE SCALE GENOMIC DNA]</scope>
    <source>
        <strain evidence="6 7">DSM 21769</strain>
    </source>
</reference>
<evidence type="ECO:0000256" key="3">
    <source>
        <dbReference type="ARBA" id="ARBA00022729"/>
    </source>
</evidence>
<dbReference type="AlphaFoldDB" id="A0A841PGZ7"/>
<proteinExistence type="inferred from homology"/>
<evidence type="ECO:0000256" key="2">
    <source>
        <dbReference type="ARBA" id="ARBA00010742"/>
    </source>
</evidence>
<evidence type="ECO:0000256" key="1">
    <source>
        <dbReference type="ARBA" id="ARBA00004418"/>
    </source>
</evidence>
<dbReference type="Proteomes" id="UP000568839">
    <property type="component" value="Unassembled WGS sequence"/>
</dbReference>